<keyword evidence="3" id="KW-0067">ATP-binding</keyword>
<dbReference type="RefSeq" id="WP_338606819.1">
    <property type="nucleotide sequence ID" value="NZ_CP146275.1"/>
</dbReference>
<proteinExistence type="predicted"/>
<dbReference type="Gene3D" id="2.40.100.10">
    <property type="entry name" value="Cyclophilin-like"/>
    <property type="match status" value="1"/>
</dbReference>
<dbReference type="InterPro" id="IPR052708">
    <property type="entry name" value="PxpC"/>
</dbReference>
<feature type="domain" description="Carboxyltransferase" evidence="4">
    <location>
        <begin position="25"/>
        <end position="298"/>
    </location>
</feature>
<dbReference type="PANTHER" id="PTHR43309">
    <property type="entry name" value="5-OXOPROLINASE SUBUNIT C"/>
    <property type="match status" value="1"/>
</dbReference>
<keyword evidence="6" id="KW-1185">Reference proteome</keyword>
<organism evidence="5 6">
    <name type="scientific">Pelagibacterium nitratireducens</name>
    <dbReference type="NCBI Taxonomy" id="1046114"/>
    <lineage>
        <taxon>Bacteria</taxon>
        <taxon>Pseudomonadati</taxon>
        <taxon>Pseudomonadota</taxon>
        <taxon>Alphaproteobacteria</taxon>
        <taxon>Hyphomicrobiales</taxon>
        <taxon>Devosiaceae</taxon>
        <taxon>Pelagibacterium</taxon>
    </lineage>
</organism>
<sequence length="300" mass="31950">MSRIVLTRVGPMTTIQDDGRPGLFAHGIGASGPMDRNGYAMAAAITEVLCGAAIEIGPLGLDFTYRGDPLSAGMAGGTFTLTVDGEPRPWPARLDLVENTKISIKPGPQGNYAYLRFAAQIDVPLILGSRSTNATVGLGGLDGRMLAAGDELSLIDLIDTGPELTRPETASPGDPIRFVWGIHADLFPAPIRSAFTTSDFRISSRMDRMGVRLDDTGSVFADAKLLNLVSDAVVPGDVQILGDGTPIILMRDNQPTGGYPRIGTVIDADLDRFAQIRAGKMVRFEPVSVAHAHRISKWLP</sequence>
<evidence type="ECO:0000313" key="5">
    <source>
        <dbReference type="EMBL" id="WWT31349.1"/>
    </source>
</evidence>
<dbReference type="SMART" id="SM00797">
    <property type="entry name" value="AHS2"/>
    <property type="match status" value="1"/>
</dbReference>
<dbReference type="Pfam" id="PF02626">
    <property type="entry name" value="CT_A_B"/>
    <property type="match status" value="1"/>
</dbReference>
<dbReference type="PANTHER" id="PTHR43309:SF5">
    <property type="entry name" value="5-OXOPROLINASE SUBUNIT C"/>
    <property type="match status" value="1"/>
</dbReference>
<evidence type="ECO:0000259" key="4">
    <source>
        <dbReference type="SMART" id="SM00797"/>
    </source>
</evidence>
<dbReference type="SUPFAM" id="SSF50891">
    <property type="entry name" value="Cyclophilin-like"/>
    <property type="match status" value="1"/>
</dbReference>
<evidence type="ECO:0000256" key="3">
    <source>
        <dbReference type="ARBA" id="ARBA00022840"/>
    </source>
</evidence>
<evidence type="ECO:0000313" key="6">
    <source>
        <dbReference type="Proteomes" id="UP001369958"/>
    </source>
</evidence>
<dbReference type="EMBL" id="CP146275">
    <property type="protein sequence ID" value="WWT31349.1"/>
    <property type="molecule type" value="Genomic_DNA"/>
</dbReference>
<gene>
    <name evidence="5" type="ORF">V6617_09885</name>
</gene>
<keyword evidence="1" id="KW-0547">Nucleotide-binding</keyword>
<reference evidence="5 6" key="1">
    <citation type="submission" date="2024-02" db="EMBL/GenBank/DDBJ databases">
        <title>Complete genome sequence of Pelagibacterium nitratireducens ZH15.</title>
        <authorList>
            <person name="Zhao L.H."/>
        </authorList>
    </citation>
    <scope>NUCLEOTIDE SEQUENCE [LARGE SCALE GENOMIC DNA]</scope>
    <source>
        <strain evidence="5 6">ZH15</strain>
    </source>
</reference>
<accession>A0ABZ2HW47</accession>
<protein>
    <submittedName>
        <fullName evidence="5">Biotin-dependent carboxyltransferase family protein</fullName>
    </submittedName>
</protein>
<dbReference type="Proteomes" id="UP001369958">
    <property type="component" value="Chromosome"/>
</dbReference>
<dbReference type="InterPro" id="IPR003778">
    <property type="entry name" value="CT_A_B"/>
</dbReference>
<name>A0ABZ2HW47_9HYPH</name>
<evidence type="ECO:0000256" key="2">
    <source>
        <dbReference type="ARBA" id="ARBA00022801"/>
    </source>
</evidence>
<evidence type="ECO:0000256" key="1">
    <source>
        <dbReference type="ARBA" id="ARBA00022741"/>
    </source>
</evidence>
<keyword evidence="2" id="KW-0378">Hydrolase</keyword>
<dbReference type="InterPro" id="IPR029000">
    <property type="entry name" value="Cyclophilin-like_dom_sf"/>
</dbReference>